<keyword evidence="8" id="KW-0496">Mitochondrion</keyword>
<dbReference type="InterPro" id="IPR051752">
    <property type="entry name" value="Mito_2-oxodicarb_carrier"/>
</dbReference>
<evidence type="ECO:0000256" key="6">
    <source>
        <dbReference type="ARBA" id="ARBA00022792"/>
    </source>
</evidence>
<keyword evidence="9 10" id="KW-0472">Membrane</keyword>
<sequence length="305" mass="33271">MTSDRQDRHQGSKSQYVFISGAISGIVEGLSIQPLELLKTRFQINPGQPLRLLPTVREVLREGGVLQFYRGGLPEIVGLIPRATAALSTLEFSQRQLRRSSGGVLSPGGAYLSGALSGVSEGIAFAPFQVIKVRLMAKEHLGRYRNTWDCLAKVVRQEGVLALTTGLGPTLWRNCVWNSLYYGTMHQLEDPREGMGLLPAIENPVLAAARTILVGTAVGMMATCFNAPFDVVKSRFQALLPEDRVARGYRFTLPALASIASREGPAALYKGFVPKALRLGIGQTIGLMVFQRSLKAFGIDREQQT</sequence>
<name>A0ABQ5SKY7_9CHLO</name>
<proteinExistence type="inferred from homology"/>
<protein>
    <recommendedName>
        <fullName evidence="14">Mitochondrial substrate carrier</fullName>
    </recommendedName>
</protein>
<accession>A0ABQ5SKY7</accession>
<evidence type="ECO:0000256" key="2">
    <source>
        <dbReference type="ARBA" id="ARBA00006375"/>
    </source>
</evidence>
<feature type="repeat" description="Solcar" evidence="10">
    <location>
        <begin position="12"/>
        <end position="96"/>
    </location>
</feature>
<evidence type="ECO:0000256" key="4">
    <source>
        <dbReference type="ARBA" id="ARBA00022692"/>
    </source>
</evidence>
<evidence type="ECO:0000256" key="9">
    <source>
        <dbReference type="ARBA" id="ARBA00023136"/>
    </source>
</evidence>
<dbReference type="SUPFAM" id="SSF103506">
    <property type="entry name" value="Mitochondrial carrier"/>
    <property type="match status" value="1"/>
</dbReference>
<feature type="repeat" description="Solcar" evidence="10">
    <location>
        <begin position="210"/>
        <end position="296"/>
    </location>
</feature>
<dbReference type="PROSITE" id="PS50920">
    <property type="entry name" value="SOLCAR"/>
    <property type="match status" value="3"/>
</dbReference>
<dbReference type="PANTHER" id="PTHR46356:SF1">
    <property type="entry name" value="MITOCHONDRIAL 2-OXODICARBOXYLATE CARRIER"/>
    <property type="match status" value="1"/>
</dbReference>
<evidence type="ECO:0000313" key="12">
    <source>
        <dbReference type="EMBL" id="GLI70454.1"/>
    </source>
</evidence>
<feature type="repeat" description="Solcar" evidence="10">
    <location>
        <begin position="105"/>
        <end position="191"/>
    </location>
</feature>
<keyword evidence="6" id="KW-0999">Mitochondrion inner membrane</keyword>
<keyword evidence="7" id="KW-1133">Transmembrane helix</keyword>
<evidence type="ECO:0000256" key="7">
    <source>
        <dbReference type="ARBA" id="ARBA00022989"/>
    </source>
</evidence>
<evidence type="ECO:0000256" key="3">
    <source>
        <dbReference type="ARBA" id="ARBA00022448"/>
    </source>
</evidence>
<gene>
    <name evidence="12" type="ORF">VaNZ11_015316</name>
</gene>
<comment type="similarity">
    <text evidence="2 11">Belongs to the mitochondrial carrier (TC 2.A.29) family.</text>
</comment>
<comment type="caution">
    <text evidence="12">The sequence shown here is derived from an EMBL/GenBank/DDBJ whole genome shotgun (WGS) entry which is preliminary data.</text>
</comment>
<dbReference type="PANTHER" id="PTHR46356">
    <property type="entry name" value="MITOCHONDRIAL 2-OXODICARBOXYLATE CARRIER"/>
    <property type="match status" value="1"/>
</dbReference>
<evidence type="ECO:0000313" key="13">
    <source>
        <dbReference type="Proteomes" id="UP001165090"/>
    </source>
</evidence>
<keyword evidence="4 10" id="KW-0812">Transmembrane</keyword>
<dbReference type="Gene3D" id="1.50.40.10">
    <property type="entry name" value="Mitochondrial carrier domain"/>
    <property type="match status" value="1"/>
</dbReference>
<evidence type="ECO:0008006" key="14">
    <source>
        <dbReference type="Google" id="ProtNLM"/>
    </source>
</evidence>
<evidence type="ECO:0000256" key="5">
    <source>
        <dbReference type="ARBA" id="ARBA00022737"/>
    </source>
</evidence>
<reference evidence="12 13" key="1">
    <citation type="journal article" date="2023" name="IScience">
        <title>Expanded male sex-determining region conserved during the evolution of homothallism in the green alga Volvox.</title>
        <authorList>
            <person name="Yamamoto K."/>
            <person name="Matsuzaki R."/>
            <person name="Mahakham W."/>
            <person name="Heman W."/>
            <person name="Sekimoto H."/>
            <person name="Kawachi M."/>
            <person name="Minakuchi Y."/>
            <person name="Toyoda A."/>
            <person name="Nozaki H."/>
        </authorList>
    </citation>
    <scope>NUCLEOTIDE SEQUENCE [LARGE SCALE GENOMIC DNA]</scope>
    <source>
        <strain evidence="12 13">NIES-4468</strain>
    </source>
</reference>
<evidence type="ECO:0000256" key="8">
    <source>
        <dbReference type="ARBA" id="ARBA00023128"/>
    </source>
</evidence>
<evidence type="ECO:0000256" key="10">
    <source>
        <dbReference type="PROSITE-ProRule" id="PRU00282"/>
    </source>
</evidence>
<keyword evidence="13" id="KW-1185">Reference proteome</keyword>
<keyword evidence="5" id="KW-0677">Repeat</keyword>
<evidence type="ECO:0000256" key="1">
    <source>
        <dbReference type="ARBA" id="ARBA00004448"/>
    </source>
</evidence>
<dbReference type="InterPro" id="IPR018108">
    <property type="entry name" value="MCP_transmembrane"/>
</dbReference>
<organism evidence="12 13">
    <name type="scientific">Volvox africanus</name>
    <dbReference type="NCBI Taxonomy" id="51714"/>
    <lineage>
        <taxon>Eukaryota</taxon>
        <taxon>Viridiplantae</taxon>
        <taxon>Chlorophyta</taxon>
        <taxon>core chlorophytes</taxon>
        <taxon>Chlorophyceae</taxon>
        <taxon>CS clade</taxon>
        <taxon>Chlamydomonadales</taxon>
        <taxon>Volvocaceae</taxon>
        <taxon>Volvox</taxon>
    </lineage>
</organism>
<evidence type="ECO:0000256" key="11">
    <source>
        <dbReference type="RuleBase" id="RU000488"/>
    </source>
</evidence>
<dbReference type="Pfam" id="PF00153">
    <property type="entry name" value="Mito_carr"/>
    <property type="match status" value="3"/>
</dbReference>
<dbReference type="InterPro" id="IPR023395">
    <property type="entry name" value="MCP_dom_sf"/>
</dbReference>
<comment type="subcellular location">
    <subcellularLocation>
        <location evidence="1">Mitochondrion inner membrane</location>
        <topology evidence="1">Multi-pass membrane protein</topology>
    </subcellularLocation>
</comment>
<keyword evidence="3 11" id="KW-0813">Transport</keyword>
<dbReference type="EMBL" id="BSDZ01000094">
    <property type="protein sequence ID" value="GLI70454.1"/>
    <property type="molecule type" value="Genomic_DNA"/>
</dbReference>
<dbReference type="Proteomes" id="UP001165090">
    <property type="component" value="Unassembled WGS sequence"/>
</dbReference>